<comment type="similarity">
    <text evidence="1 5">Belongs to the metallo-dependent hydrolases superfamily. NagA family.</text>
</comment>
<dbReference type="Pfam" id="PF01979">
    <property type="entry name" value="Amidohydro_1"/>
    <property type="match status" value="1"/>
</dbReference>
<dbReference type="SUPFAM" id="SSF51556">
    <property type="entry name" value="Metallo-dependent hydrolases"/>
    <property type="match status" value="1"/>
</dbReference>
<evidence type="ECO:0000256" key="4">
    <source>
        <dbReference type="ARBA" id="ARBA00023277"/>
    </source>
</evidence>
<evidence type="ECO:0000313" key="8">
    <source>
        <dbReference type="Proteomes" id="UP001240643"/>
    </source>
</evidence>
<protein>
    <submittedName>
        <fullName evidence="7">N-acetylglucosamine-6-phosphate deacetylase</fullName>
        <ecNumber evidence="7">3.5.1.25</ecNumber>
    </submittedName>
</protein>
<keyword evidence="3 5" id="KW-0378">Hydrolase</keyword>
<dbReference type="RefSeq" id="WP_256547060.1">
    <property type="nucleotide sequence ID" value="NZ_CP101809.1"/>
</dbReference>
<dbReference type="InterPro" id="IPR006680">
    <property type="entry name" value="Amidohydro-rel"/>
</dbReference>
<dbReference type="PIRSF" id="PIRSF038994">
    <property type="entry name" value="NagA"/>
    <property type="match status" value="1"/>
</dbReference>
<evidence type="ECO:0000256" key="3">
    <source>
        <dbReference type="ARBA" id="ARBA00022801"/>
    </source>
</evidence>
<evidence type="ECO:0000256" key="5">
    <source>
        <dbReference type="PIRNR" id="PIRNR038994"/>
    </source>
</evidence>
<evidence type="ECO:0000256" key="1">
    <source>
        <dbReference type="ARBA" id="ARBA00010716"/>
    </source>
</evidence>
<dbReference type="GO" id="GO:0008448">
    <property type="term" value="F:N-acetylglucosamine-6-phosphate deacetylase activity"/>
    <property type="evidence" value="ECO:0007669"/>
    <property type="project" value="UniProtKB-EC"/>
</dbReference>
<evidence type="ECO:0000259" key="6">
    <source>
        <dbReference type="Pfam" id="PF01979"/>
    </source>
</evidence>
<keyword evidence="8" id="KW-1185">Reference proteome</keyword>
<dbReference type="InterPro" id="IPR011059">
    <property type="entry name" value="Metal-dep_hydrolase_composite"/>
</dbReference>
<dbReference type="SUPFAM" id="SSF51338">
    <property type="entry name" value="Composite domain of metallo-dependent hydrolases"/>
    <property type="match status" value="1"/>
</dbReference>
<proteinExistence type="inferred from homology"/>
<evidence type="ECO:0000313" key="7">
    <source>
        <dbReference type="EMBL" id="MDQ0514251.1"/>
    </source>
</evidence>
<sequence>MILKNALITTIQKQFRGWIEIIDNQITQINRGKTDQEGIDCQGLILMPGFIDSHTHGGYNWSFNDIIESDYEKKLLYYEQEIIKEGVSAVLATTVTCSRVDLRVMMEKYRQLFQQEHNFNYLGWYIEGPFISVEKKGAHEADLINSIDLDFLSELQNHFSPNQVCLTIAPETNALELLKQFQNYFIFSIGHSNDYQFSRLGIQENCFKRITHLYNAMSGFDHRKTGIVNVVLENKKWNIDFCIELISDGYHTTNSLIDFTYRVLGTQNLSVVSDSLPAKGLANGLYKLNNLDILKKDDVFYLKDMSSLAGSGMKYNKVVKHFKDVTNCSWSELVKVSSYNAAKNLQLENQYGNIAIGHHANLVLVNSDLDILLHVLKGKVVVNNLTNLTKNS</sequence>
<feature type="domain" description="Amidohydrolase-related" evidence="6">
    <location>
        <begin position="45"/>
        <end position="381"/>
    </location>
</feature>
<dbReference type="NCBIfam" id="TIGR00221">
    <property type="entry name" value="nagA"/>
    <property type="match status" value="1"/>
</dbReference>
<dbReference type="Gene3D" id="3.20.20.140">
    <property type="entry name" value="Metal-dependent hydrolases"/>
    <property type="match status" value="1"/>
</dbReference>
<evidence type="ECO:0000256" key="2">
    <source>
        <dbReference type="ARBA" id="ARBA00022723"/>
    </source>
</evidence>
<dbReference type="EC" id="3.5.1.25" evidence="7"/>
<dbReference type="PANTHER" id="PTHR11113">
    <property type="entry name" value="N-ACETYLGLUCOSAMINE-6-PHOSPHATE DEACETYLASE"/>
    <property type="match status" value="1"/>
</dbReference>
<organism evidence="7 8">
    <name type="scientific">Mycoplasmoides fastidiosum</name>
    <dbReference type="NCBI Taxonomy" id="92758"/>
    <lineage>
        <taxon>Bacteria</taxon>
        <taxon>Bacillati</taxon>
        <taxon>Mycoplasmatota</taxon>
        <taxon>Mycoplasmoidales</taxon>
        <taxon>Mycoplasmoidaceae</taxon>
        <taxon>Mycoplasmoides</taxon>
    </lineage>
</organism>
<reference evidence="7" key="1">
    <citation type="submission" date="2023-07" db="EMBL/GenBank/DDBJ databases">
        <title>Genomic Encyclopedia of Type Strains, Phase IV (KMG-IV): sequencing the most valuable type-strain genomes for metagenomic binning, comparative biology and taxonomic classification.</title>
        <authorList>
            <person name="Goeker M."/>
        </authorList>
    </citation>
    <scope>NUCLEOTIDE SEQUENCE [LARGE SCALE GENOMIC DNA]</scope>
    <source>
        <strain evidence="7">DSM 21204</strain>
    </source>
</reference>
<accession>A0ABU0LZW2</accession>
<dbReference type="PANTHER" id="PTHR11113:SF14">
    <property type="entry name" value="N-ACETYLGLUCOSAMINE-6-PHOSPHATE DEACETYLASE"/>
    <property type="match status" value="1"/>
</dbReference>
<name>A0ABU0LZW2_9BACT</name>
<gene>
    <name evidence="7" type="ORF">J2Z62_000689</name>
</gene>
<keyword evidence="4 5" id="KW-0119">Carbohydrate metabolism</keyword>
<dbReference type="Gene3D" id="2.30.40.10">
    <property type="entry name" value="Urease, subunit C, domain 1"/>
    <property type="match status" value="1"/>
</dbReference>
<dbReference type="InterPro" id="IPR032466">
    <property type="entry name" value="Metal_Hydrolase"/>
</dbReference>
<comment type="caution">
    <text evidence="7">The sequence shown here is derived from an EMBL/GenBank/DDBJ whole genome shotgun (WGS) entry which is preliminary data.</text>
</comment>
<keyword evidence="2" id="KW-0479">Metal-binding</keyword>
<dbReference type="Proteomes" id="UP001240643">
    <property type="component" value="Unassembled WGS sequence"/>
</dbReference>
<dbReference type="EMBL" id="JAUSWO010000001">
    <property type="protein sequence ID" value="MDQ0514251.1"/>
    <property type="molecule type" value="Genomic_DNA"/>
</dbReference>
<dbReference type="InterPro" id="IPR003764">
    <property type="entry name" value="GlcNAc_6-P_deAcase"/>
</dbReference>